<dbReference type="EMBL" id="CAJOBC010005691">
    <property type="protein sequence ID" value="CAF3872718.1"/>
    <property type="molecule type" value="Genomic_DNA"/>
</dbReference>
<dbReference type="Proteomes" id="UP000677228">
    <property type="component" value="Unassembled WGS sequence"/>
</dbReference>
<dbReference type="AlphaFoldDB" id="A0A814PMJ1"/>
<accession>A0A814PMJ1</accession>
<evidence type="ECO:0000313" key="2">
    <source>
        <dbReference type="EMBL" id="CAF1108174.1"/>
    </source>
</evidence>
<comment type="caution">
    <text evidence="2">The sequence shown here is derived from an EMBL/GenBank/DDBJ whole genome shotgun (WGS) entry which is preliminary data.</text>
</comment>
<evidence type="ECO:0000313" key="4">
    <source>
        <dbReference type="EMBL" id="CAF3872718.1"/>
    </source>
</evidence>
<organism evidence="2 5">
    <name type="scientific">Didymodactylos carnosus</name>
    <dbReference type="NCBI Taxonomy" id="1234261"/>
    <lineage>
        <taxon>Eukaryota</taxon>
        <taxon>Metazoa</taxon>
        <taxon>Spiralia</taxon>
        <taxon>Gnathifera</taxon>
        <taxon>Rotifera</taxon>
        <taxon>Eurotatoria</taxon>
        <taxon>Bdelloidea</taxon>
        <taxon>Philodinida</taxon>
        <taxon>Philodinidae</taxon>
        <taxon>Didymodactylos</taxon>
    </lineage>
</organism>
<dbReference type="SUPFAM" id="SSF52047">
    <property type="entry name" value="RNI-like"/>
    <property type="match status" value="1"/>
</dbReference>
<evidence type="ECO:0000313" key="5">
    <source>
        <dbReference type="Proteomes" id="UP000663829"/>
    </source>
</evidence>
<dbReference type="EMBL" id="CAJNOK010006889">
    <property type="protein sequence ID" value="CAF1017526.1"/>
    <property type="molecule type" value="Genomic_DNA"/>
</dbReference>
<dbReference type="Proteomes" id="UP000681722">
    <property type="component" value="Unassembled WGS sequence"/>
</dbReference>
<protein>
    <recommendedName>
        <fullName evidence="6">F-box domain-containing protein</fullName>
    </recommendedName>
</protein>
<dbReference type="EMBL" id="CAJOBA010006898">
    <property type="protein sequence ID" value="CAF3786623.1"/>
    <property type="molecule type" value="Genomic_DNA"/>
</dbReference>
<evidence type="ECO:0000313" key="3">
    <source>
        <dbReference type="EMBL" id="CAF3786623.1"/>
    </source>
</evidence>
<proteinExistence type="predicted"/>
<dbReference type="EMBL" id="CAJNOQ010005691">
    <property type="protein sequence ID" value="CAF1108174.1"/>
    <property type="molecule type" value="Genomic_DNA"/>
</dbReference>
<reference evidence="2" key="1">
    <citation type="submission" date="2021-02" db="EMBL/GenBank/DDBJ databases">
        <authorList>
            <person name="Nowell W R."/>
        </authorList>
    </citation>
    <scope>NUCLEOTIDE SEQUENCE</scope>
</reference>
<dbReference type="Proteomes" id="UP000682733">
    <property type="component" value="Unassembled WGS sequence"/>
</dbReference>
<evidence type="ECO:0008006" key="6">
    <source>
        <dbReference type="Google" id="ProtNLM"/>
    </source>
</evidence>
<evidence type="ECO:0000313" key="1">
    <source>
        <dbReference type="EMBL" id="CAF1017526.1"/>
    </source>
</evidence>
<gene>
    <name evidence="2" type="ORF">GPM918_LOCUS19097</name>
    <name evidence="1" type="ORF">OVA965_LOCUS15358</name>
    <name evidence="4" type="ORF">SRO942_LOCUS19094</name>
    <name evidence="3" type="ORF">TMI583_LOCUS15364</name>
</gene>
<sequence length="581" mass="69368">MSVTRFECLPNELVFEIFEYFDKCALYYSFYSLNTRLSYLLTAKQWYLLNFINSNKLTFARVCQNIIPQYIRSLSLYNRHSPITECSIIINQIPMFFSLFSVVELVNLCTLKLFDIKEHELKLISFDLYNLSYLLIELDSRRTTQQCFSETFLFLLLSNAIPTLRRLSFSANGTVIDFKQQVATTTSNIEYLSMNNICIDHMEQLLKYVPRLKYFSYSIDTSYPEFYTITVNNLQSIVSNLVCLKLKFNFKLDFGYIETVLGEFPKLKYLTLEVTTCMEDKKLVDGNHWKQLIQRYLPLLTKFSFLFKIGTAIPVDIDTFRTSFWFDEHRWFVQYDHHINNMYSYVYTHPYINRQFDIEAISTCTTVRTAPLFLQRTMYNNVRQLSLTFTIFGETILSDRYYSNISTLKISNEHKIYISFYKLRTLINLSTIKLLIFDNNKTQIIYRLFKYLPNLNSLYLYDSHLIQITNIFDSYLNEKIQKIFINLSTSISNRQLENLFRTFSNLDELHIRIDNIDDILLIINKMRKLSFLFVQCSDEQRLRQLDDIRQWLMENTLLNNNFNLIQQASNELHIWIDRYCL</sequence>
<keyword evidence="5" id="KW-1185">Reference proteome</keyword>
<dbReference type="Proteomes" id="UP000663829">
    <property type="component" value="Unassembled WGS sequence"/>
</dbReference>
<name>A0A814PMJ1_9BILA</name>